<accession>A0A814CZD4</accession>
<dbReference type="InterPro" id="IPR002181">
    <property type="entry name" value="Fibrinogen_a/b/g_C_dom"/>
</dbReference>
<reference evidence="2" key="1">
    <citation type="submission" date="2021-02" db="EMBL/GenBank/DDBJ databases">
        <authorList>
            <person name="Nowell W R."/>
        </authorList>
    </citation>
    <scope>NUCLEOTIDE SEQUENCE</scope>
    <source>
        <strain evidence="2">Ploen Becks lab</strain>
    </source>
</reference>
<protein>
    <recommendedName>
        <fullName evidence="1">Fibrinogen C-terminal domain-containing protein</fullName>
    </recommendedName>
</protein>
<dbReference type="Pfam" id="PF00147">
    <property type="entry name" value="Fibrinogen_C"/>
    <property type="match status" value="1"/>
</dbReference>
<evidence type="ECO:0000259" key="1">
    <source>
        <dbReference type="Pfam" id="PF00147"/>
    </source>
</evidence>
<comment type="caution">
    <text evidence="2">The sequence shown here is derived from an EMBL/GenBank/DDBJ whole genome shotgun (WGS) entry which is preliminary data.</text>
</comment>
<evidence type="ECO:0000313" key="2">
    <source>
        <dbReference type="EMBL" id="CAF0946418.1"/>
    </source>
</evidence>
<dbReference type="OrthoDB" id="6130531at2759"/>
<dbReference type="Proteomes" id="UP000663879">
    <property type="component" value="Unassembled WGS sequence"/>
</dbReference>
<proteinExistence type="predicted"/>
<gene>
    <name evidence="2" type="ORF">OXX778_LOCUS13710</name>
</gene>
<dbReference type="InterPro" id="IPR036056">
    <property type="entry name" value="Fibrinogen-like_C"/>
</dbReference>
<organism evidence="2 3">
    <name type="scientific">Brachionus calyciflorus</name>
    <dbReference type="NCBI Taxonomy" id="104777"/>
    <lineage>
        <taxon>Eukaryota</taxon>
        <taxon>Metazoa</taxon>
        <taxon>Spiralia</taxon>
        <taxon>Gnathifera</taxon>
        <taxon>Rotifera</taxon>
        <taxon>Eurotatoria</taxon>
        <taxon>Monogononta</taxon>
        <taxon>Pseudotrocha</taxon>
        <taxon>Ploima</taxon>
        <taxon>Brachionidae</taxon>
        <taxon>Brachionus</taxon>
    </lineage>
</organism>
<dbReference type="EMBL" id="CAJNOC010002685">
    <property type="protein sequence ID" value="CAF0946418.1"/>
    <property type="molecule type" value="Genomic_DNA"/>
</dbReference>
<dbReference type="Gene3D" id="3.90.215.10">
    <property type="entry name" value="Gamma Fibrinogen, chain A, domain 1"/>
    <property type="match status" value="1"/>
</dbReference>
<name>A0A814CZD4_9BILA</name>
<evidence type="ECO:0000313" key="3">
    <source>
        <dbReference type="Proteomes" id="UP000663879"/>
    </source>
</evidence>
<feature type="domain" description="Fibrinogen C-terminal" evidence="1">
    <location>
        <begin position="44"/>
        <end position="99"/>
    </location>
</feature>
<keyword evidence="3" id="KW-1185">Reference proteome</keyword>
<sequence length="165" mass="19186">MIDQGNAYSSLFLPDEDQDKKIEFLKTLDKFNHDYLISPQHRILIASRVNAPSKFFHRPIHDYIEDFSDGQQNFWIGLDTMHKITNQHRYTLRIETENGQFVEEYRLLDFLHHNDLKFSAFDYGPYKNLAIQLSGGFWIPGGTNFFCQNCENGADSTSSLEVTIA</sequence>
<dbReference type="AlphaFoldDB" id="A0A814CZD4"/>
<dbReference type="InterPro" id="IPR014716">
    <property type="entry name" value="Fibrinogen_a/b/g_C_1"/>
</dbReference>
<dbReference type="SUPFAM" id="SSF56496">
    <property type="entry name" value="Fibrinogen C-terminal domain-like"/>
    <property type="match status" value="1"/>
</dbReference>